<feature type="transmembrane region" description="Helical" evidence="1">
    <location>
        <begin position="164"/>
        <end position="189"/>
    </location>
</feature>
<organism evidence="2 3">
    <name type="scientific">Mesorhabditis belari</name>
    <dbReference type="NCBI Taxonomy" id="2138241"/>
    <lineage>
        <taxon>Eukaryota</taxon>
        <taxon>Metazoa</taxon>
        <taxon>Ecdysozoa</taxon>
        <taxon>Nematoda</taxon>
        <taxon>Chromadorea</taxon>
        <taxon>Rhabditida</taxon>
        <taxon>Rhabditina</taxon>
        <taxon>Rhabditomorpha</taxon>
        <taxon>Rhabditoidea</taxon>
        <taxon>Rhabditidae</taxon>
        <taxon>Mesorhabditinae</taxon>
        <taxon>Mesorhabditis</taxon>
    </lineage>
</organism>
<evidence type="ECO:0000313" key="3">
    <source>
        <dbReference type="WBParaSite" id="MBELARI_LOCUS10612"/>
    </source>
</evidence>
<accession>A0AAF3J1N8</accession>
<name>A0AAF3J1N8_9BILA</name>
<feature type="transmembrane region" description="Helical" evidence="1">
    <location>
        <begin position="21"/>
        <end position="41"/>
    </location>
</feature>
<sequence>MNSIKRLLTYRPEISFREFSLLFLRASIAAALNYGLSMALFNPQLIPIIDQLWDQLSMKKFDAFADDAFRTKKMNRFWPPRDFPLIYLAYSFAVYFVSKIMDPIYLQEALSVVFSDEKEEKMKVNEAEENIWLRLWGRLLGCIVQAIVYFAMLLPPYRLGELHVFVILLNYVHLLLSVMICNLCMFAGFPNKCMDKMLDVF</sequence>
<evidence type="ECO:0000256" key="1">
    <source>
        <dbReference type="SAM" id="Phobius"/>
    </source>
</evidence>
<reference evidence="3" key="1">
    <citation type="submission" date="2024-02" db="UniProtKB">
        <authorList>
            <consortium name="WormBaseParasite"/>
        </authorList>
    </citation>
    <scope>IDENTIFICATION</scope>
</reference>
<feature type="transmembrane region" description="Helical" evidence="1">
    <location>
        <begin position="131"/>
        <end position="152"/>
    </location>
</feature>
<keyword evidence="1" id="KW-0472">Membrane</keyword>
<protein>
    <submittedName>
        <fullName evidence="3">Uncharacterized protein</fullName>
    </submittedName>
</protein>
<feature type="transmembrane region" description="Helical" evidence="1">
    <location>
        <begin position="83"/>
        <end position="101"/>
    </location>
</feature>
<evidence type="ECO:0000313" key="2">
    <source>
        <dbReference type="Proteomes" id="UP000887575"/>
    </source>
</evidence>
<dbReference type="AlphaFoldDB" id="A0AAF3J1N8"/>
<proteinExistence type="predicted"/>
<dbReference type="Proteomes" id="UP000887575">
    <property type="component" value="Unassembled WGS sequence"/>
</dbReference>
<keyword evidence="1" id="KW-1133">Transmembrane helix</keyword>
<keyword evidence="1" id="KW-0812">Transmembrane</keyword>
<keyword evidence="2" id="KW-1185">Reference proteome</keyword>
<dbReference type="WBParaSite" id="MBELARI_LOCUS10612">
    <property type="protein sequence ID" value="MBELARI_LOCUS10612"/>
    <property type="gene ID" value="MBELARI_LOCUS10612"/>
</dbReference>